<proteinExistence type="predicted"/>
<dbReference type="EMBL" id="AFMF02000027">
    <property type="protein sequence ID" value="EMM95804.1"/>
    <property type="molecule type" value="Genomic_DNA"/>
</dbReference>
<gene>
    <name evidence="1" type="ORF">LEP1GSC158_0582</name>
</gene>
<sequence length="99" mass="10947">MSDVVISIAGFFITKNPYLIGYGILRLGRAAEDLLDYSNTRRYIPNAAACAYNFMNNHYQENLGSLSTNNQFVEYQMLYNCAVGNTAGTSSRNTNGLGM</sequence>
<dbReference type="Proteomes" id="UP000012089">
    <property type="component" value="Unassembled WGS sequence"/>
</dbReference>
<reference evidence="1 2" key="1">
    <citation type="submission" date="2013-01" db="EMBL/GenBank/DDBJ databases">
        <authorList>
            <person name="Harkins D.M."/>
            <person name="Durkin A.S."/>
            <person name="Brinkac L.M."/>
            <person name="Haft D.H."/>
            <person name="Selengut J.D."/>
            <person name="Sanka R."/>
            <person name="DePew J."/>
            <person name="Purushe J."/>
            <person name="Tulsiani S.M."/>
            <person name="Graham G.C."/>
            <person name="Burns M.-A."/>
            <person name="Dohnt M.F."/>
            <person name="Smythe L.D."/>
            <person name="McKay D.B."/>
            <person name="Craig S.B."/>
            <person name="Vinetz J.M."/>
            <person name="Sutton G.G."/>
            <person name="Nierman W.C."/>
            <person name="Fouts D.E."/>
        </authorList>
    </citation>
    <scope>NUCLEOTIDE SEQUENCE [LARGE SCALE GENOMIC DNA]</scope>
    <source>
        <strain evidence="1 2">LT2156</strain>
    </source>
</reference>
<accession>M6HLG4</accession>
<protein>
    <submittedName>
        <fullName evidence="1">Uncharacterized protein</fullName>
    </submittedName>
</protein>
<evidence type="ECO:0000313" key="2">
    <source>
        <dbReference type="Proteomes" id="UP000012089"/>
    </source>
</evidence>
<name>M6HLG4_LEPIR</name>
<organism evidence="1 2">
    <name type="scientific">Leptospira interrogans serovar Zanoni str. LT2156</name>
    <dbReference type="NCBI Taxonomy" id="1001601"/>
    <lineage>
        <taxon>Bacteria</taxon>
        <taxon>Pseudomonadati</taxon>
        <taxon>Spirochaetota</taxon>
        <taxon>Spirochaetia</taxon>
        <taxon>Leptospirales</taxon>
        <taxon>Leptospiraceae</taxon>
        <taxon>Leptospira</taxon>
    </lineage>
</organism>
<comment type="caution">
    <text evidence="1">The sequence shown here is derived from an EMBL/GenBank/DDBJ whole genome shotgun (WGS) entry which is preliminary data.</text>
</comment>
<dbReference type="AlphaFoldDB" id="M6HLG4"/>
<evidence type="ECO:0000313" key="1">
    <source>
        <dbReference type="EMBL" id="EMM95804.1"/>
    </source>
</evidence>